<dbReference type="AlphaFoldDB" id="A0A9D2E458"/>
<gene>
    <name evidence="2" type="ORF">H9813_04480</name>
</gene>
<dbReference type="EMBL" id="DXBV01000042">
    <property type="protein sequence ID" value="HIZ30477.1"/>
    <property type="molecule type" value="Genomic_DNA"/>
</dbReference>
<proteinExistence type="predicted"/>
<reference evidence="2" key="1">
    <citation type="journal article" date="2021" name="PeerJ">
        <title>Extensive microbial diversity within the chicken gut microbiome revealed by metagenomics and culture.</title>
        <authorList>
            <person name="Gilroy R."/>
            <person name="Ravi A."/>
            <person name="Getino M."/>
            <person name="Pursley I."/>
            <person name="Horton D.L."/>
            <person name="Alikhan N.F."/>
            <person name="Baker D."/>
            <person name="Gharbi K."/>
            <person name="Hall N."/>
            <person name="Watson M."/>
            <person name="Adriaenssens E.M."/>
            <person name="Foster-Nyarko E."/>
            <person name="Jarju S."/>
            <person name="Secka A."/>
            <person name="Antonio M."/>
            <person name="Oren A."/>
            <person name="Chaudhuri R.R."/>
            <person name="La Ragione R."/>
            <person name="Hildebrand F."/>
            <person name="Pallen M.J."/>
        </authorList>
    </citation>
    <scope>NUCLEOTIDE SEQUENCE</scope>
    <source>
        <strain evidence="2">ChiGjej4B4-18154</strain>
    </source>
</reference>
<dbReference type="PANTHER" id="PTHR30547:SF5">
    <property type="entry name" value="NUCLEASE YHCG-RELATED"/>
    <property type="match status" value="1"/>
</dbReference>
<dbReference type="PANTHER" id="PTHR30547">
    <property type="entry name" value="UNCHARACTERIZED PROTEIN YHCG-RELATED"/>
    <property type="match status" value="1"/>
</dbReference>
<accession>A0A9D2E458</accession>
<sequence length="199" mass="22946">MNIRKNIDYSSLYDKIDRVLAADFSQIELYLELGRLVSGKPEKGAAVMAAEYITANYPDRTGFSPRNLRRMRDFYRIYESHPEVFKQAMEVGWTQNIVILEADLDMEGRSWYLRAVRQFGWSKAELTGQIAANAHLQRANEESIPDGERDGFPEALPLRVERLLRFLGHAAAFWKKLCYNGPWQLHFPRQTGIIGEAYG</sequence>
<dbReference type="RefSeq" id="WP_394966193.1">
    <property type="nucleotide sequence ID" value="NZ_CALXHM010000001.1"/>
</dbReference>
<dbReference type="InterPro" id="IPR053148">
    <property type="entry name" value="PD-DEXK-like_domain"/>
</dbReference>
<comment type="caution">
    <text evidence="2">The sequence shown here is derived from an EMBL/GenBank/DDBJ whole genome shotgun (WGS) entry which is preliminary data.</text>
</comment>
<dbReference type="InterPro" id="IPR041527">
    <property type="entry name" value="YhcG_N"/>
</dbReference>
<evidence type="ECO:0000259" key="1">
    <source>
        <dbReference type="Pfam" id="PF17761"/>
    </source>
</evidence>
<evidence type="ECO:0000313" key="2">
    <source>
        <dbReference type="EMBL" id="HIZ30477.1"/>
    </source>
</evidence>
<protein>
    <recommendedName>
        <fullName evidence="1">YhcG N-terminal domain-containing protein</fullName>
    </recommendedName>
</protein>
<dbReference type="Pfam" id="PF17761">
    <property type="entry name" value="DUF1016_N"/>
    <property type="match status" value="1"/>
</dbReference>
<reference evidence="2" key="2">
    <citation type="submission" date="2021-04" db="EMBL/GenBank/DDBJ databases">
        <authorList>
            <person name="Gilroy R."/>
        </authorList>
    </citation>
    <scope>NUCLEOTIDE SEQUENCE</scope>
    <source>
        <strain evidence="2">ChiGjej4B4-18154</strain>
    </source>
</reference>
<organism evidence="2 3">
    <name type="scientific">Candidatus Allofournierella merdipullorum</name>
    <dbReference type="NCBI Taxonomy" id="2838595"/>
    <lineage>
        <taxon>Bacteria</taxon>
        <taxon>Bacillati</taxon>
        <taxon>Bacillota</taxon>
        <taxon>Clostridia</taxon>
        <taxon>Eubacteriales</taxon>
        <taxon>Oscillospiraceae</taxon>
        <taxon>Allofournierella</taxon>
    </lineage>
</organism>
<feature type="domain" description="YhcG N-terminal" evidence="1">
    <location>
        <begin position="23"/>
        <end position="135"/>
    </location>
</feature>
<dbReference type="Proteomes" id="UP000824035">
    <property type="component" value="Unassembled WGS sequence"/>
</dbReference>
<evidence type="ECO:0000313" key="3">
    <source>
        <dbReference type="Proteomes" id="UP000824035"/>
    </source>
</evidence>
<name>A0A9D2E458_9FIRM</name>